<dbReference type="RefSeq" id="XP_007323525.1">
    <property type="nucleotide sequence ID" value="XM_007323463.1"/>
</dbReference>
<organism>
    <name type="scientific">Serpula lacrymans var. lacrymans (strain S7.9)</name>
    <name type="common">Dry rot fungus</name>
    <dbReference type="NCBI Taxonomy" id="578457"/>
    <lineage>
        <taxon>Eukaryota</taxon>
        <taxon>Fungi</taxon>
        <taxon>Dikarya</taxon>
        <taxon>Basidiomycota</taxon>
        <taxon>Agaricomycotina</taxon>
        <taxon>Agaricomycetes</taxon>
        <taxon>Agaricomycetidae</taxon>
        <taxon>Boletales</taxon>
        <taxon>Coniophorineae</taxon>
        <taxon>Serpulaceae</taxon>
        <taxon>Serpula</taxon>
    </lineage>
</organism>
<dbReference type="HOGENOM" id="CLU_2874064_0_0_1"/>
<gene>
    <name evidence="1" type="ORF">SERLADRAFT_453378</name>
</gene>
<dbReference type="KEGG" id="sla:SERLADRAFT_453378"/>
<dbReference type="GeneID" id="18816919"/>
<sequence length="64" mass="7191">ADFFLYFIPSSPHAIRCPGRRVRSRSDISACHRDTISGTSDQLPVLRESPIFASSLQCFAQYQS</sequence>
<evidence type="ECO:0000313" key="1">
    <source>
        <dbReference type="EMBL" id="EGO20090.1"/>
    </source>
</evidence>
<accession>F8PA93</accession>
<protein>
    <submittedName>
        <fullName evidence="1">Uncharacterized protein</fullName>
    </submittedName>
</protein>
<reference evidence="1" key="1">
    <citation type="submission" date="2011-04" db="EMBL/GenBank/DDBJ databases">
        <title>Evolution of plant cell wall degrading machinery underlies the functional diversity of forest fungi.</title>
        <authorList>
            <consortium name="US DOE Joint Genome Institute (JGI-PGF)"/>
            <person name="Eastwood D.C."/>
            <person name="Floudas D."/>
            <person name="Binder M."/>
            <person name="Majcherczyk A."/>
            <person name="Schneider P."/>
            <person name="Aerts A."/>
            <person name="Asiegbu F.O."/>
            <person name="Baker S.E."/>
            <person name="Barry K."/>
            <person name="Bendiksby M."/>
            <person name="Blumentritt M."/>
            <person name="Coutinho P.M."/>
            <person name="Cullen D."/>
            <person name="Cullen D."/>
            <person name="Gathman A."/>
            <person name="Goodell B."/>
            <person name="Henrissat B."/>
            <person name="Ihrmark K."/>
            <person name="Kauserud H."/>
            <person name="Kohler A."/>
            <person name="LaButti K."/>
            <person name="Lapidus A."/>
            <person name="Lavin J.L."/>
            <person name="Lee Y.-H."/>
            <person name="Lindquist E."/>
            <person name="Lilly W."/>
            <person name="Lucas S."/>
            <person name="Morin E."/>
            <person name="Murat C."/>
            <person name="Oguiza J.A."/>
            <person name="Park J."/>
            <person name="Pisabarro A.G."/>
            <person name="Riley R."/>
            <person name="Rosling A."/>
            <person name="Salamov A."/>
            <person name="Schmidt O."/>
            <person name="Schmutz J."/>
            <person name="Skrede I."/>
            <person name="Stenlid J."/>
            <person name="Wiebenga A."/>
            <person name="Xie X."/>
            <person name="Kues U."/>
            <person name="Hibbett D.S."/>
            <person name="Hoffmeister D."/>
            <person name="Hogberg N."/>
            <person name="Martin F."/>
            <person name="Grigoriev I.V."/>
            <person name="Watkinson S.C."/>
        </authorList>
    </citation>
    <scope>NUCLEOTIDE SEQUENCE</scope>
    <source>
        <strain evidence="1">S7.9</strain>
    </source>
</reference>
<proteinExistence type="predicted"/>
<dbReference type="AlphaFoldDB" id="F8PA93"/>
<feature type="non-terminal residue" evidence="1">
    <location>
        <position position="1"/>
    </location>
</feature>
<dbReference type="Proteomes" id="UP000008064">
    <property type="component" value="Unassembled WGS sequence"/>
</dbReference>
<name>F8PA93_SERL9</name>
<dbReference type="EMBL" id="GL945442">
    <property type="protein sequence ID" value="EGO20090.1"/>
    <property type="molecule type" value="Genomic_DNA"/>
</dbReference>